<dbReference type="EMBL" id="CM044702">
    <property type="protein sequence ID" value="KAI5676565.1"/>
    <property type="molecule type" value="Genomic_DNA"/>
</dbReference>
<keyword evidence="2" id="KW-1185">Reference proteome</keyword>
<dbReference type="Proteomes" id="UP001060085">
    <property type="component" value="Linkage Group LG02"/>
</dbReference>
<proteinExistence type="predicted"/>
<protein>
    <submittedName>
        <fullName evidence="1">Uncharacterized protein</fullName>
    </submittedName>
</protein>
<name>A0ACC0BV48_CATRO</name>
<evidence type="ECO:0000313" key="1">
    <source>
        <dbReference type="EMBL" id="KAI5676565.1"/>
    </source>
</evidence>
<accession>A0ACC0BV48</accession>
<sequence length="206" mass="23166">MSASLKNKAPKNKNKEKKRDRVEDKGRSMEKELGTNLEDLPISLSLNPSLMWHESLPSTSKCVSSYDPLKNQLVINDVTGVPSCFDCELVHDESFFDAKVVASWSLIVLHLMFFKKTTKGISWKRKKPRKRRTEPTGSVPTVHEKETKKNEEHSLPQAVGLAPTIHDRLTLLPSNSTPHEDPLSLQTPSATTTKVINKNIDLNQNT</sequence>
<evidence type="ECO:0000313" key="2">
    <source>
        <dbReference type="Proteomes" id="UP001060085"/>
    </source>
</evidence>
<comment type="caution">
    <text evidence="1">The sequence shown here is derived from an EMBL/GenBank/DDBJ whole genome shotgun (WGS) entry which is preliminary data.</text>
</comment>
<reference evidence="2" key="1">
    <citation type="journal article" date="2023" name="Nat. Plants">
        <title>Single-cell RNA sequencing provides a high-resolution roadmap for understanding the multicellular compartmentation of specialized metabolism.</title>
        <authorList>
            <person name="Sun S."/>
            <person name="Shen X."/>
            <person name="Li Y."/>
            <person name="Li Y."/>
            <person name="Wang S."/>
            <person name="Li R."/>
            <person name="Zhang H."/>
            <person name="Shen G."/>
            <person name="Guo B."/>
            <person name="Wei J."/>
            <person name="Xu J."/>
            <person name="St-Pierre B."/>
            <person name="Chen S."/>
            <person name="Sun C."/>
        </authorList>
    </citation>
    <scope>NUCLEOTIDE SEQUENCE [LARGE SCALE GENOMIC DNA]</scope>
</reference>
<gene>
    <name evidence="1" type="ORF">M9H77_07515</name>
</gene>
<organism evidence="1 2">
    <name type="scientific">Catharanthus roseus</name>
    <name type="common">Madagascar periwinkle</name>
    <name type="synonym">Vinca rosea</name>
    <dbReference type="NCBI Taxonomy" id="4058"/>
    <lineage>
        <taxon>Eukaryota</taxon>
        <taxon>Viridiplantae</taxon>
        <taxon>Streptophyta</taxon>
        <taxon>Embryophyta</taxon>
        <taxon>Tracheophyta</taxon>
        <taxon>Spermatophyta</taxon>
        <taxon>Magnoliopsida</taxon>
        <taxon>eudicotyledons</taxon>
        <taxon>Gunneridae</taxon>
        <taxon>Pentapetalae</taxon>
        <taxon>asterids</taxon>
        <taxon>lamiids</taxon>
        <taxon>Gentianales</taxon>
        <taxon>Apocynaceae</taxon>
        <taxon>Rauvolfioideae</taxon>
        <taxon>Vinceae</taxon>
        <taxon>Catharanthinae</taxon>
        <taxon>Catharanthus</taxon>
    </lineage>
</organism>